<dbReference type="RefSeq" id="WP_076671290.1">
    <property type="nucleotide sequence ID" value="NZ_FTPP01000003.1"/>
</dbReference>
<dbReference type="CDD" id="cd06171">
    <property type="entry name" value="Sigma70_r4"/>
    <property type="match status" value="1"/>
</dbReference>
<dbReference type="NCBIfam" id="TIGR02937">
    <property type="entry name" value="sigma70-ECF"/>
    <property type="match status" value="1"/>
</dbReference>
<evidence type="ECO:0000313" key="8">
    <source>
        <dbReference type="Proteomes" id="UP000187181"/>
    </source>
</evidence>
<dbReference type="PANTHER" id="PTHR43133">
    <property type="entry name" value="RNA POLYMERASE ECF-TYPE SIGMA FACTO"/>
    <property type="match status" value="1"/>
</dbReference>
<accession>A0A1R3XNJ3</accession>
<comment type="similarity">
    <text evidence="1">Belongs to the sigma-70 factor family. ECF subfamily.</text>
</comment>
<gene>
    <name evidence="7" type="ORF">SAMN05444128_3018</name>
</gene>
<organism evidence="7 8">
    <name type="scientific">Pontibacter indicus</name>
    <dbReference type="NCBI Taxonomy" id="1317125"/>
    <lineage>
        <taxon>Bacteria</taxon>
        <taxon>Pseudomonadati</taxon>
        <taxon>Bacteroidota</taxon>
        <taxon>Cytophagia</taxon>
        <taxon>Cytophagales</taxon>
        <taxon>Hymenobacteraceae</taxon>
        <taxon>Pontibacter</taxon>
    </lineage>
</organism>
<keyword evidence="8" id="KW-1185">Reference proteome</keyword>
<dbReference type="Pfam" id="PF04542">
    <property type="entry name" value="Sigma70_r2"/>
    <property type="match status" value="1"/>
</dbReference>
<dbReference type="InterPro" id="IPR036388">
    <property type="entry name" value="WH-like_DNA-bd_sf"/>
</dbReference>
<evidence type="ECO:0000256" key="1">
    <source>
        <dbReference type="ARBA" id="ARBA00010641"/>
    </source>
</evidence>
<dbReference type="InterPro" id="IPR039425">
    <property type="entry name" value="RNA_pol_sigma-70-like"/>
</dbReference>
<dbReference type="InterPro" id="IPR007627">
    <property type="entry name" value="RNA_pol_sigma70_r2"/>
</dbReference>
<dbReference type="SUPFAM" id="SSF88946">
    <property type="entry name" value="Sigma2 domain of RNA polymerase sigma factors"/>
    <property type="match status" value="1"/>
</dbReference>
<evidence type="ECO:0000256" key="4">
    <source>
        <dbReference type="ARBA" id="ARBA00023163"/>
    </source>
</evidence>
<dbReference type="Gene3D" id="1.10.10.10">
    <property type="entry name" value="Winged helix-like DNA-binding domain superfamily/Winged helix DNA-binding domain"/>
    <property type="match status" value="1"/>
</dbReference>
<dbReference type="EMBL" id="FTPP01000003">
    <property type="protein sequence ID" value="SIT93499.1"/>
    <property type="molecule type" value="Genomic_DNA"/>
</dbReference>
<dbReference type="PANTHER" id="PTHR43133:SF51">
    <property type="entry name" value="RNA POLYMERASE SIGMA FACTOR"/>
    <property type="match status" value="1"/>
</dbReference>
<dbReference type="GO" id="GO:0006352">
    <property type="term" value="P:DNA-templated transcription initiation"/>
    <property type="evidence" value="ECO:0007669"/>
    <property type="project" value="InterPro"/>
</dbReference>
<dbReference type="OrthoDB" id="1027298at2"/>
<dbReference type="Pfam" id="PF08281">
    <property type="entry name" value="Sigma70_r4_2"/>
    <property type="match status" value="1"/>
</dbReference>
<keyword evidence="2" id="KW-0805">Transcription regulation</keyword>
<dbReference type="Proteomes" id="UP000187181">
    <property type="component" value="Unassembled WGS sequence"/>
</dbReference>
<sequence>MHKTEVVVGYAPDSEIVSKIKAGEKNLFEILIRRHNGALYKVGRSFGFTHDDVQDLMQEAHIAAYLNLEKFESRSAYKTWLIRIMLNKCYHWTMGNAHKSKPAFSEVSHTGEVNFTEKSPSSDGHREVLNRELGRVLEECIEQLAPEYRTVFVLRELEGLNVHETAEVMSITEANVKVRLNRAKSMLRKKLESWYPKAAVYEFNLIYCDQIVKRVFERI</sequence>
<dbReference type="InterPro" id="IPR013324">
    <property type="entry name" value="RNA_pol_sigma_r3/r4-like"/>
</dbReference>
<evidence type="ECO:0000256" key="3">
    <source>
        <dbReference type="ARBA" id="ARBA00023082"/>
    </source>
</evidence>
<dbReference type="SUPFAM" id="SSF88659">
    <property type="entry name" value="Sigma3 and sigma4 domains of RNA polymerase sigma factors"/>
    <property type="match status" value="1"/>
</dbReference>
<dbReference type="InterPro" id="IPR013249">
    <property type="entry name" value="RNA_pol_sigma70_r4_t2"/>
</dbReference>
<dbReference type="InterPro" id="IPR014284">
    <property type="entry name" value="RNA_pol_sigma-70_dom"/>
</dbReference>
<reference evidence="8" key="1">
    <citation type="submission" date="2017-01" db="EMBL/GenBank/DDBJ databases">
        <authorList>
            <person name="Varghese N."/>
            <person name="Submissions S."/>
        </authorList>
    </citation>
    <scope>NUCLEOTIDE SEQUENCE [LARGE SCALE GENOMIC DNA]</scope>
    <source>
        <strain evidence="8">LP100</strain>
    </source>
</reference>
<feature type="domain" description="RNA polymerase sigma factor 70 region 4 type 2" evidence="6">
    <location>
        <begin position="136"/>
        <end position="187"/>
    </location>
</feature>
<dbReference type="AlphaFoldDB" id="A0A1R3XNJ3"/>
<evidence type="ECO:0000259" key="6">
    <source>
        <dbReference type="Pfam" id="PF08281"/>
    </source>
</evidence>
<feature type="domain" description="RNA polymerase sigma-70 region 2" evidence="5">
    <location>
        <begin position="31"/>
        <end position="91"/>
    </location>
</feature>
<dbReference type="GO" id="GO:0003677">
    <property type="term" value="F:DNA binding"/>
    <property type="evidence" value="ECO:0007669"/>
    <property type="project" value="InterPro"/>
</dbReference>
<proteinExistence type="inferred from homology"/>
<keyword evidence="4" id="KW-0804">Transcription</keyword>
<name>A0A1R3XNJ3_9BACT</name>
<evidence type="ECO:0000259" key="5">
    <source>
        <dbReference type="Pfam" id="PF04542"/>
    </source>
</evidence>
<dbReference type="GO" id="GO:0016987">
    <property type="term" value="F:sigma factor activity"/>
    <property type="evidence" value="ECO:0007669"/>
    <property type="project" value="UniProtKB-KW"/>
</dbReference>
<dbReference type="Gene3D" id="1.10.1740.10">
    <property type="match status" value="1"/>
</dbReference>
<protein>
    <submittedName>
        <fullName evidence="7">RNA polymerase sigma-70 factor, ECF subfamily</fullName>
    </submittedName>
</protein>
<evidence type="ECO:0000256" key="2">
    <source>
        <dbReference type="ARBA" id="ARBA00023015"/>
    </source>
</evidence>
<keyword evidence="3" id="KW-0731">Sigma factor</keyword>
<dbReference type="STRING" id="1317125.SAMN05444128_3018"/>
<evidence type="ECO:0000313" key="7">
    <source>
        <dbReference type="EMBL" id="SIT93499.1"/>
    </source>
</evidence>
<dbReference type="InterPro" id="IPR013325">
    <property type="entry name" value="RNA_pol_sigma_r2"/>
</dbReference>